<dbReference type="EMBL" id="RJKX01000015">
    <property type="protein sequence ID" value="ROP84159.1"/>
    <property type="molecule type" value="Genomic_DNA"/>
</dbReference>
<gene>
    <name evidence="2" type="ORF">EDC65_3507</name>
</gene>
<dbReference type="Proteomes" id="UP000278222">
    <property type="component" value="Unassembled WGS sequence"/>
</dbReference>
<dbReference type="SMART" id="SM00460">
    <property type="entry name" value="TGc"/>
    <property type="match status" value="1"/>
</dbReference>
<sequence>MMEYRVRHRTTYRYLQPVAQSQHLLHLIPRPTARQRVDESTVTVDPPPTRRTRRLDAFGNIAEWLTLEDPHTTLEIMAESRVAEAAFPPPDPAATWPWERVRGALEAPVDPEAMAAVDFLFDSPLVNPAGDLSVYARPSFPAGRPVLAGAIDLMARIHADFRYDTTVTDATTPVDRVFEIRAGVCQDLAHVGIACLRALGLPARYVSGYLLTMPPPGMPRLVGADASHAWFAVWCPPIGWVDLDPTNDVLPGVGHVTLAWGRDYGDVAPINGVVVGGRDHTIEVGVDVAPLDELAKASAKEPPTRS</sequence>
<evidence type="ECO:0000313" key="3">
    <source>
        <dbReference type="Proteomes" id="UP000278222"/>
    </source>
</evidence>
<keyword evidence="3" id="KW-1185">Reference proteome</keyword>
<keyword evidence="2" id="KW-0645">Protease</keyword>
<dbReference type="GO" id="GO:0006508">
    <property type="term" value="P:proteolysis"/>
    <property type="evidence" value="ECO:0007669"/>
    <property type="project" value="UniProtKB-KW"/>
</dbReference>
<dbReference type="OrthoDB" id="9804023at2"/>
<dbReference type="Pfam" id="PF08379">
    <property type="entry name" value="Bact_transglu_N"/>
    <property type="match status" value="1"/>
</dbReference>
<dbReference type="GO" id="GO:0008233">
    <property type="term" value="F:peptidase activity"/>
    <property type="evidence" value="ECO:0007669"/>
    <property type="project" value="UniProtKB-KW"/>
</dbReference>
<dbReference type="InterPro" id="IPR002931">
    <property type="entry name" value="Transglutaminase-like"/>
</dbReference>
<dbReference type="Pfam" id="PF01841">
    <property type="entry name" value="Transglut_core"/>
    <property type="match status" value="1"/>
</dbReference>
<organism evidence="2 3">
    <name type="scientific">Stella humosa</name>
    <dbReference type="NCBI Taxonomy" id="94"/>
    <lineage>
        <taxon>Bacteria</taxon>
        <taxon>Pseudomonadati</taxon>
        <taxon>Pseudomonadota</taxon>
        <taxon>Alphaproteobacteria</taxon>
        <taxon>Rhodospirillales</taxon>
        <taxon>Stellaceae</taxon>
        <taxon>Stella</taxon>
    </lineage>
</organism>
<dbReference type="InterPro" id="IPR038765">
    <property type="entry name" value="Papain-like_cys_pep_sf"/>
</dbReference>
<accession>A0A3N1KZE1</accession>
<keyword evidence="2" id="KW-0378">Hydrolase</keyword>
<evidence type="ECO:0000313" key="2">
    <source>
        <dbReference type="EMBL" id="ROP84159.1"/>
    </source>
</evidence>
<dbReference type="InterPro" id="IPR013589">
    <property type="entry name" value="Bac_transglu_N"/>
</dbReference>
<protein>
    <submittedName>
        <fullName evidence="2">Transglutaminase-like putative cysteine protease</fullName>
    </submittedName>
</protein>
<name>A0A3N1KZE1_9PROT</name>
<dbReference type="PANTHER" id="PTHR33490">
    <property type="entry name" value="BLR5614 PROTEIN-RELATED"/>
    <property type="match status" value="1"/>
</dbReference>
<dbReference type="PANTHER" id="PTHR33490:SF7">
    <property type="entry name" value="BLR2979 PROTEIN"/>
    <property type="match status" value="1"/>
</dbReference>
<evidence type="ECO:0000259" key="1">
    <source>
        <dbReference type="SMART" id="SM00460"/>
    </source>
</evidence>
<feature type="domain" description="Transglutaminase-like" evidence="1">
    <location>
        <begin position="177"/>
        <end position="247"/>
    </location>
</feature>
<dbReference type="Gene3D" id="3.10.620.30">
    <property type="match status" value="1"/>
</dbReference>
<dbReference type="AlphaFoldDB" id="A0A3N1KZE1"/>
<dbReference type="SUPFAM" id="SSF54001">
    <property type="entry name" value="Cysteine proteinases"/>
    <property type="match status" value="1"/>
</dbReference>
<comment type="caution">
    <text evidence="2">The sequence shown here is derived from an EMBL/GenBank/DDBJ whole genome shotgun (WGS) entry which is preliminary data.</text>
</comment>
<proteinExistence type="predicted"/>
<dbReference type="RefSeq" id="WP_123691869.1">
    <property type="nucleotide sequence ID" value="NZ_AP019700.1"/>
</dbReference>
<reference evidence="2 3" key="1">
    <citation type="submission" date="2018-11" db="EMBL/GenBank/DDBJ databases">
        <title>Genomic Encyclopedia of Type Strains, Phase IV (KMG-IV): sequencing the most valuable type-strain genomes for metagenomic binning, comparative biology and taxonomic classification.</title>
        <authorList>
            <person name="Goeker M."/>
        </authorList>
    </citation>
    <scope>NUCLEOTIDE SEQUENCE [LARGE SCALE GENOMIC DNA]</scope>
    <source>
        <strain evidence="2 3">DSM 5900</strain>
    </source>
</reference>